<keyword evidence="4 11" id="KW-0808">Transferase</keyword>
<comment type="similarity">
    <text evidence="1 11">Belongs to the thymidylate kinase family.</text>
</comment>
<evidence type="ECO:0000256" key="5">
    <source>
        <dbReference type="ARBA" id="ARBA00022727"/>
    </source>
</evidence>
<evidence type="ECO:0000256" key="1">
    <source>
        <dbReference type="ARBA" id="ARBA00009776"/>
    </source>
</evidence>
<evidence type="ECO:0000256" key="7">
    <source>
        <dbReference type="ARBA" id="ARBA00022777"/>
    </source>
</evidence>
<dbReference type="NCBIfam" id="TIGR00041">
    <property type="entry name" value="DTMP_kinase"/>
    <property type="match status" value="1"/>
</dbReference>
<accession>A0ABP9AJ68</accession>
<evidence type="ECO:0000313" key="13">
    <source>
        <dbReference type="EMBL" id="GAA4781590.1"/>
    </source>
</evidence>
<evidence type="ECO:0000256" key="10">
    <source>
        <dbReference type="ARBA" id="ARBA00048743"/>
    </source>
</evidence>
<evidence type="ECO:0000256" key="4">
    <source>
        <dbReference type="ARBA" id="ARBA00022679"/>
    </source>
</evidence>
<dbReference type="CDD" id="cd01672">
    <property type="entry name" value="TMPK"/>
    <property type="match status" value="1"/>
</dbReference>
<dbReference type="PANTHER" id="PTHR10344:SF4">
    <property type="entry name" value="UMP-CMP KINASE 2, MITOCHONDRIAL"/>
    <property type="match status" value="1"/>
</dbReference>
<dbReference type="Pfam" id="PF02223">
    <property type="entry name" value="Thymidylate_kin"/>
    <property type="match status" value="1"/>
</dbReference>
<dbReference type="SUPFAM" id="SSF52540">
    <property type="entry name" value="P-loop containing nucleoside triphosphate hydrolases"/>
    <property type="match status" value="1"/>
</dbReference>
<evidence type="ECO:0000256" key="2">
    <source>
        <dbReference type="ARBA" id="ARBA00012980"/>
    </source>
</evidence>
<gene>
    <name evidence="11 13" type="primary">tmk</name>
    <name evidence="13" type="ORF">GCM10023307_02500</name>
</gene>
<feature type="binding site" evidence="11">
    <location>
        <begin position="15"/>
        <end position="22"/>
    </location>
    <ligand>
        <name>ATP</name>
        <dbReference type="ChEBI" id="CHEBI:30616"/>
    </ligand>
</feature>
<dbReference type="EMBL" id="BAABJE010000001">
    <property type="protein sequence ID" value="GAA4781590.1"/>
    <property type="molecule type" value="Genomic_DNA"/>
</dbReference>
<name>A0ABP9AJ68_9GAMM</name>
<evidence type="ECO:0000256" key="8">
    <source>
        <dbReference type="ARBA" id="ARBA00022840"/>
    </source>
</evidence>
<dbReference type="InterPro" id="IPR027417">
    <property type="entry name" value="P-loop_NTPase"/>
</dbReference>
<evidence type="ECO:0000256" key="9">
    <source>
        <dbReference type="ARBA" id="ARBA00029962"/>
    </source>
</evidence>
<keyword evidence="6 11" id="KW-0547">Nucleotide-binding</keyword>
<keyword evidence="5 11" id="KW-0545">Nucleotide biosynthesis</keyword>
<dbReference type="EC" id="2.7.4.9" evidence="2 11"/>
<reference evidence="14" key="1">
    <citation type="journal article" date="2019" name="Int. J. Syst. Evol. Microbiol.">
        <title>The Global Catalogue of Microorganisms (GCM) 10K type strain sequencing project: providing services to taxonomists for standard genome sequencing and annotation.</title>
        <authorList>
            <consortium name="The Broad Institute Genomics Platform"/>
            <consortium name="The Broad Institute Genome Sequencing Center for Infectious Disease"/>
            <person name="Wu L."/>
            <person name="Ma J."/>
        </authorList>
    </citation>
    <scope>NUCLEOTIDE SEQUENCE [LARGE SCALE GENOMIC DNA]</scope>
    <source>
        <strain evidence="14">JCM 18204</strain>
    </source>
</reference>
<proteinExistence type="inferred from homology"/>
<evidence type="ECO:0000256" key="3">
    <source>
        <dbReference type="ARBA" id="ARBA00017144"/>
    </source>
</evidence>
<comment type="catalytic activity">
    <reaction evidence="10 11">
        <text>dTMP + ATP = dTDP + ADP</text>
        <dbReference type="Rhea" id="RHEA:13517"/>
        <dbReference type="ChEBI" id="CHEBI:30616"/>
        <dbReference type="ChEBI" id="CHEBI:58369"/>
        <dbReference type="ChEBI" id="CHEBI:63528"/>
        <dbReference type="ChEBI" id="CHEBI:456216"/>
        <dbReference type="EC" id="2.7.4.9"/>
    </reaction>
</comment>
<organism evidence="13 14">
    <name type="scientific">Lysobacter hankyongensis</name>
    <dbReference type="NCBI Taxonomy" id="1176535"/>
    <lineage>
        <taxon>Bacteria</taxon>
        <taxon>Pseudomonadati</taxon>
        <taxon>Pseudomonadota</taxon>
        <taxon>Gammaproteobacteria</taxon>
        <taxon>Lysobacterales</taxon>
        <taxon>Lysobacteraceae</taxon>
        <taxon>Lysobacter</taxon>
    </lineage>
</organism>
<comment type="caution">
    <text evidence="13">The sequence shown here is derived from an EMBL/GenBank/DDBJ whole genome shotgun (WGS) entry which is preliminary data.</text>
</comment>
<sequence>MTGLPRHPRFVSLEGGEGAGKTTVLNALREALLQDGREVVSTREPGGTPLAEQIRELLLNVPVGGPGQERPAHEKPAAETELLLMFAARAQHVRETILPALERGAWVISDRFTDSSYAYQGGGRGLDIAFIAELERRVVGLQPGLTLLLDLGVAQGRERTRGRDLAFGNGPDRIERERDDFFENVRRAFLARARAEPERVRVVDASQPAREVAADAVAILRMFIARAAAETA</sequence>
<evidence type="ECO:0000256" key="6">
    <source>
        <dbReference type="ARBA" id="ARBA00022741"/>
    </source>
</evidence>
<dbReference type="InterPro" id="IPR039430">
    <property type="entry name" value="Thymidylate_kin-like_dom"/>
</dbReference>
<dbReference type="GO" id="GO:0016301">
    <property type="term" value="F:kinase activity"/>
    <property type="evidence" value="ECO:0007669"/>
    <property type="project" value="UniProtKB-KW"/>
</dbReference>
<dbReference type="RefSeq" id="WP_345301456.1">
    <property type="nucleotide sequence ID" value="NZ_BAABJE010000001.1"/>
</dbReference>
<dbReference type="HAMAP" id="MF_00165">
    <property type="entry name" value="Thymidylate_kinase"/>
    <property type="match status" value="1"/>
</dbReference>
<dbReference type="InterPro" id="IPR018094">
    <property type="entry name" value="Thymidylate_kinase"/>
</dbReference>
<dbReference type="InterPro" id="IPR018095">
    <property type="entry name" value="Thymidylate_kin_CS"/>
</dbReference>
<dbReference type="Gene3D" id="3.40.50.300">
    <property type="entry name" value="P-loop containing nucleotide triphosphate hydrolases"/>
    <property type="match status" value="1"/>
</dbReference>
<evidence type="ECO:0000256" key="11">
    <source>
        <dbReference type="HAMAP-Rule" id="MF_00165"/>
    </source>
</evidence>
<dbReference type="PANTHER" id="PTHR10344">
    <property type="entry name" value="THYMIDYLATE KINASE"/>
    <property type="match status" value="1"/>
</dbReference>
<protein>
    <recommendedName>
        <fullName evidence="3 11">Thymidylate kinase</fullName>
        <ecNumber evidence="2 11">2.7.4.9</ecNumber>
    </recommendedName>
    <alternativeName>
        <fullName evidence="9 11">dTMP kinase</fullName>
    </alternativeName>
</protein>
<keyword evidence="7 11" id="KW-0418">Kinase</keyword>
<evidence type="ECO:0000259" key="12">
    <source>
        <dbReference type="Pfam" id="PF02223"/>
    </source>
</evidence>
<dbReference type="PROSITE" id="PS01331">
    <property type="entry name" value="THYMIDYLATE_KINASE"/>
    <property type="match status" value="1"/>
</dbReference>
<evidence type="ECO:0000313" key="14">
    <source>
        <dbReference type="Proteomes" id="UP001499959"/>
    </source>
</evidence>
<comment type="function">
    <text evidence="11">Phosphorylation of dTMP to form dTDP in both de novo and salvage pathways of dTTP synthesis.</text>
</comment>
<keyword evidence="8 11" id="KW-0067">ATP-binding</keyword>
<keyword evidence="14" id="KW-1185">Reference proteome</keyword>
<feature type="domain" description="Thymidylate kinase-like" evidence="12">
    <location>
        <begin position="13"/>
        <end position="214"/>
    </location>
</feature>
<dbReference type="Proteomes" id="UP001499959">
    <property type="component" value="Unassembled WGS sequence"/>
</dbReference>